<keyword evidence="2" id="KW-1185">Reference proteome</keyword>
<proteinExistence type="predicted"/>
<organism evidence="1 2">
    <name type="scientific">Acinetobacter defluvii</name>
    <dbReference type="NCBI Taxonomy" id="1871111"/>
    <lineage>
        <taxon>Bacteria</taxon>
        <taxon>Pseudomonadati</taxon>
        <taxon>Pseudomonadota</taxon>
        <taxon>Gammaproteobacteria</taxon>
        <taxon>Moraxellales</taxon>
        <taxon>Moraxellaceae</taxon>
        <taxon>Acinetobacter</taxon>
    </lineage>
</organism>
<dbReference type="STRING" id="1871111.GCA_001704615_01203"/>
<dbReference type="KEGG" id="adv:DJ533_10690"/>
<accession>A0A2S2FDL1</accession>
<dbReference type="AlphaFoldDB" id="A0A2S2FDL1"/>
<dbReference type="OrthoDB" id="9850082at2"/>
<dbReference type="Proteomes" id="UP000245977">
    <property type="component" value="Chromosome"/>
</dbReference>
<protein>
    <recommendedName>
        <fullName evidence="3">Ribbon-helix-helix protein, CopG family</fullName>
    </recommendedName>
</protein>
<name>A0A2S2FDL1_9GAMM</name>
<evidence type="ECO:0000313" key="2">
    <source>
        <dbReference type="Proteomes" id="UP000245977"/>
    </source>
</evidence>
<dbReference type="RefSeq" id="WP_065995079.1">
    <property type="nucleotide sequence ID" value="NZ_CP029397.2"/>
</dbReference>
<evidence type="ECO:0000313" key="1">
    <source>
        <dbReference type="EMBL" id="AWL28998.1"/>
    </source>
</evidence>
<sequence length="115" mass="12876">MSSTFIQPKLGTLVSARLPADWNEAIDSISANRSDWIREAIKQRLIAENLIDLTESQFLHESESIPTYTLNTSYTPKNTGVFKSLLNFLTKSEAQKKPEFAPQAFSAHQSLGSMK</sequence>
<reference evidence="1" key="1">
    <citation type="submission" date="2019-08" db="EMBL/GenBank/DDBJ databases">
        <title>The complete genome of Acinetobacter defluvii strain WCHAD010030.</title>
        <authorList>
            <person name="Hu Y."/>
            <person name="Qin J."/>
            <person name="Feng Y."/>
            <person name="Zong Z."/>
        </authorList>
    </citation>
    <scope>NUCLEOTIDE SEQUENCE</scope>
    <source>
        <strain evidence="1">WCHA30</strain>
    </source>
</reference>
<evidence type="ECO:0008006" key="3">
    <source>
        <dbReference type="Google" id="ProtNLM"/>
    </source>
</evidence>
<dbReference type="EMBL" id="CP029397">
    <property type="protein sequence ID" value="AWL28998.1"/>
    <property type="molecule type" value="Genomic_DNA"/>
</dbReference>
<gene>
    <name evidence="1" type="ORF">DJ533_10690</name>
</gene>